<keyword evidence="1" id="KW-0460">Magnesium</keyword>
<dbReference type="GO" id="GO:0046872">
    <property type="term" value="F:metal ion binding"/>
    <property type="evidence" value="ECO:0007669"/>
    <property type="project" value="UniProtKB-KW"/>
</dbReference>
<dbReference type="PANTHER" id="PTHR20854:SF4">
    <property type="entry name" value="INOSITOL-1-MONOPHOSPHATASE-RELATED"/>
    <property type="match status" value="1"/>
</dbReference>
<comment type="cofactor">
    <cofactor evidence="1">
        <name>Mg(2+)</name>
        <dbReference type="ChEBI" id="CHEBI:18420"/>
    </cofactor>
</comment>
<evidence type="ECO:0000256" key="1">
    <source>
        <dbReference type="PIRSR" id="PIRSR600760-2"/>
    </source>
</evidence>
<dbReference type="Pfam" id="PF00459">
    <property type="entry name" value="Inositol_P"/>
    <property type="match status" value="1"/>
</dbReference>
<dbReference type="GO" id="GO:0006020">
    <property type="term" value="P:inositol metabolic process"/>
    <property type="evidence" value="ECO:0007669"/>
    <property type="project" value="TreeGrafter"/>
</dbReference>
<keyword evidence="1" id="KW-0479">Metal-binding</keyword>
<dbReference type="SUPFAM" id="SSF56655">
    <property type="entry name" value="Carbohydrate phosphatase"/>
    <property type="match status" value="1"/>
</dbReference>
<feature type="binding site" evidence="1">
    <location>
        <position position="90"/>
    </location>
    <ligand>
        <name>Mg(2+)</name>
        <dbReference type="ChEBI" id="CHEBI:18420"/>
        <label>2</label>
    </ligand>
</feature>
<name>A0A1G1ZI95_9BACT</name>
<dbReference type="InterPro" id="IPR000760">
    <property type="entry name" value="Inositol_monophosphatase-like"/>
</dbReference>
<dbReference type="STRING" id="1798404.A3B92_00820"/>
<dbReference type="GO" id="GO:0008934">
    <property type="term" value="F:inositol monophosphate 1-phosphatase activity"/>
    <property type="evidence" value="ECO:0007669"/>
    <property type="project" value="TreeGrafter"/>
</dbReference>
<accession>A0A1G1ZI95</accession>
<reference evidence="2 3" key="1">
    <citation type="journal article" date="2016" name="Nat. Commun.">
        <title>Thousands of microbial genomes shed light on interconnected biogeochemical processes in an aquifer system.</title>
        <authorList>
            <person name="Anantharaman K."/>
            <person name="Brown C.T."/>
            <person name="Hug L.A."/>
            <person name="Sharon I."/>
            <person name="Castelle C.J."/>
            <person name="Probst A.J."/>
            <person name="Thomas B.C."/>
            <person name="Singh A."/>
            <person name="Wilkins M.J."/>
            <person name="Karaoz U."/>
            <person name="Brodie E.L."/>
            <person name="Williams K.H."/>
            <person name="Hubbard S.S."/>
            <person name="Banfield J.F."/>
        </authorList>
    </citation>
    <scope>NUCLEOTIDE SEQUENCE [LARGE SCALE GENOMIC DNA]</scope>
</reference>
<dbReference type="Proteomes" id="UP000177960">
    <property type="component" value="Unassembled WGS sequence"/>
</dbReference>
<dbReference type="GO" id="GO:0007165">
    <property type="term" value="P:signal transduction"/>
    <property type="evidence" value="ECO:0007669"/>
    <property type="project" value="TreeGrafter"/>
</dbReference>
<dbReference type="PANTHER" id="PTHR20854">
    <property type="entry name" value="INOSITOL MONOPHOSPHATASE"/>
    <property type="match status" value="1"/>
</dbReference>
<protein>
    <recommendedName>
        <fullName evidence="4">Inositol monophosphatase</fullName>
    </recommendedName>
</protein>
<proteinExistence type="predicted"/>
<evidence type="ECO:0008006" key="4">
    <source>
        <dbReference type="Google" id="ProtNLM"/>
    </source>
</evidence>
<feature type="binding site" evidence="1">
    <location>
        <position position="88"/>
    </location>
    <ligand>
        <name>Mg(2+)</name>
        <dbReference type="ChEBI" id="CHEBI:18420"/>
        <label>1</label>
        <note>catalytic</note>
    </ligand>
</feature>
<feature type="binding site" evidence="1">
    <location>
        <position position="70"/>
    </location>
    <ligand>
        <name>Mg(2+)</name>
        <dbReference type="ChEBI" id="CHEBI:18420"/>
        <label>1</label>
        <note>catalytic</note>
    </ligand>
</feature>
<evidence type="ECO:0000313" key="3">
    <source>
        <dbReference type="Proteomes" id="UP000177960"/>
    </source>
</evidence>
<dbReference type="AlphaFoldDB" id="A0A1G1ZI95"/>
<feature type="binding site" evidence="1">
    <location>
        <position position="91"/>
    </location>
    <ligand>
        <name>Mg(2+)</name>
        <dbReference type="ChEBI" id="CHEBI:18420"/>
        <label>1</label>
        <note>catalytic</note>
    </ligand>
</feature>
<dbReference type="Gene3D" id="3.30.540.10">
    <property type="entry name" value="Fructose-1,6-Bisphosphatase, subunit A, domain 1"/>
    <property type="match status" value="1"/>
</dbReference>
<dbReference type="EMBL" id="MHJG01000005">
    <property type="protein sequence ID" value="OGY64313.1"/>
    <property type="molecule type" value="Genomic_DNA"/>
</dbReference>
<evidence type="ECO:0000313" key="2">
    <source>
        <dbReference type="EMBL" id="OGY64313.1"/>
    </source>
</evidence>
<sequence>MKVNLEKLQKEVVVALFKALETHDLLGIKGEEIVQKNQFGDVAVRADIEAENAVLNHLKSIEIPVRVISEEHGQVDITPHPQFLGILDGIDGSAIYKIARSKGRYSTMFGIFQGLNPKYKDYLISGIMEHATKRLFVASRGKGAWLIKNNQNLPIKIPQTDPLNRKTKIYIDNYLEAEKNIYRDILSKKFPNSCNDTSGSSTNYLDVILGAYDAYIEYTKKQNLEKAVAYGLIKEAGGVMIGINGNDLGSAKYFEFGQKEAVPVITAATQKLAKQILKEVILRK</sequence>
<organism evidence="2 3">
    <name type="scientific">Candidatus Harrisonbacteria bacterium RIFCSPHIGHO2_02_FULL_42_16</name>
    <dbReference type="NCBI Taxonomy" id="1798404"/>
    <lineage>
        <taxon>Bacteria</taxon>
        <taxon>Candidatus Harrisoniibacteriota</taxon>
    </lineage>
</organism>
<comment type="caution">
    <text evidence="2">The sequence shown here is derived from an EMBL/GenBank/DDBJ whole genome shotgun (WGS) entry which is preliminary data.</text>
</comment>
<gene>
    <name evidence="2" type="ORF">A3B92_00820</name>
</gene>
<dbReference type="Gene3D" id="3.40.190.80">
    <property type="match status" value="1"/>
</dbReference>